<dbReference type="Proteomes" id="UP000198876">
    <property type="component" value="Unassembled WGS sequence"/>
</dbReference>
<dbReference type="AlphaFoldDB" id="A0A1I2W0J0"/>
<dbReference type="EMBL" id="FOOQ01000007">
    <property type="protein sequence ID" value="SFG94792.1"/>
    <property type="molecule type" value="Genomic_DNA"/>
</dbReference>
<name>A0A1I2W0J0_9EURY</name>
<sequence length="157" mass="18160">MVREDVFHDVRRAAGLVYHFVHLPEPDQDADSIAGVMRHQYGILDVLEMDTDVEMGKVLEVIGEIAQPKDVDISQEEAEQILARFEDRADRRMEEAEKMTVDELMQLPWQEVDRVVSEQARRELVQFSVEQYYEKALIEIPLKARSALNGSEAELFE</sequence>
<accession>A0A1I2W0J0</accession>
<protein>
    <submittedName>
        <fullName evidence="1">Uncharacterized protein</fullName>
    </submittedName>
</protein>
<keyword evidence="2" id="KW-1185">Reference proteome</keyword>
<proteinExistence type="predicted"/>
<organism evidence="1 2">
    <name type="scientific">Halopelagius inordinatus</name>
    <dbReference type="NCBI Taxonomy" id="553467"/>
    <lineage>
        <taxon>Archaea</taxon>
        <taxon>Methanobacteriati</taxon>
        <taxon>Methanobacteriota</taxon>
        <taxon>Stenosarchaea group</taxon>
        <taxon>Halobacteria</taxon>
        <taxon>Halobacteriales</taxon>
        <taxon>Haloferacaceae</taxon>
    </lineage>
</organism>
<gene>
    <name evidence="1" type="ORF">SAMN04488063_3371</name>
</gene>
<evidence type="ECO:0000313" key="2">
    <source>
        <dbReference type="Proteomes" id="UP000198876"/>
    </source>
</evidence>
<evidence type="ECO:0000313" key="1">
    <source>
        <dbReference type="EMBL" id="SFG94792.1"/>
    </source>
</evidence>
<reference evidence="2" key="1">
    <citation type="submission" date="2016-10" db="EMBL/GenBank/DDBJ databases">
        <authorList>
            <person name="Varghese N."/>
            <person name="Submissions S."/>
        </authorList>
    </citation>
    <scope>NUCLEOTIDE SEQUENCE [LARGE SCALE GENOMIC DNA]</scope>
    <source>
        <strain evidence="2">CGMCC 1.7739</strain>
    </source>
</reference>